<evidence type="ECO:0000313" key="2">
    <source>
        <dbReference type="Proteomes" id="UP001055879"/>
    </source>
</evidence>
<comment type="caution">
    <text evidence="1">The sequence shown here is derived from an EMBL/GenBank/DDBJ whole genome shotgun (WGS) entry which is preliminary data.</text>
</comment>
<organism evidence="1 2">
    <name type="scientific">Arctium lappa</name>
    <name type="common">Greater burdock</name>
    <name type="synonym">Lappa major</name>
    <dbReference type="NCBI Taxonomy" id="4217"/>
    <lineage>
        <taxon>Eukaryota</taxon>
        <taxon>Viridiplantae</taxon>
        <taxon>Streptophyta</taxon>
        <taxon>Embryophyta</taxon>
        <taxon>Tracheophyta</taxon>
        <taxon>Spermatophyta</taxon>
        <taxon>Magnoliopsida</taxon>
        <taxon>eudicotyledons</taxon>
        <taxon>Gunneridae</taxon>
        <taxon>Pentapetalae</taxon>
        <taxon>asterids</taxon>
        <taxon>campanulids</taxon>
        <taxon>Asterales</taxon>
        <taxon>Asteraceae</taxon>
        <taxon>Carduoideae</taxon>
        <taxon>Cardueae</taxon>
        <taxon>Arctiinae</taxon>
        <taxon>Arctium</taxon>
    </lineage>
</organism>
<dbReference type="EMBL" id="CM042057">
    <property type="protein sequence ID" value="KAI3693138.1"/>
    <property type="molecule type" value="Genomic_DNA"/>
</dbReference>
<keyword evidence="2" id="KW-1185">Reference proteome</keyword>
<sequence length="94" mass="10938">MEEEDEDAHGADRQIDIRSRSTDRYEEHNDFKEEMIDFKEGKIVLRRHDKSVTVVWLENDDGGGVAGERQRWWRGWRTATVMAWMENGDGAGVA</sequence>
<accession>A0ACB8Z704</accession>
<evidence type="ECO:0000313" key="1">
    <source>
        <dbReference type="EMBL" id="KAI3693138.1"/>
    </source>
</evidence>
<gene>
    <name evidence="1" type="ORF">L6452_32968</name>
</gene>
<reference evidence="1 2" key="2">
    <citation type="journal article" date="2022" name="Mol. Ecol. Resour.">
        <title>The genomes of chicory, endive, great burdock and yacon provide insights into Asteraceae paleo-polyploidization history and plant inulin production.</title>
        <authorList>
            <person name="Fan W."/>
            <person name="Wang S."/>
            <person name="Wang H."/>
            <person name="Wang A."/>
            <person name="Jiang F."/>
            <person name="Liu H."/>
            <person name="Zhao H."/>
            <person name="Xu D."/>
            <person name="Zhang Y."/>
        </authorList>
    </citation>
    <scope>NUCLEOTIDE SEQUENCE [LARGE SCALE GENOMIC DNA]</scope>
    <source>
        <strain evidence="2">cv. Niubang</strain>
    </source>
</reference>
<protein>
    <submittedName>
        <fullName evidence="1">Uncharacterized protein</fullName>
    </submittedName>
</protein>
<dbReference type="Proteomes" id="UP001055879">
    <property type="component" value="Linkage Group LG11"/>
</dbReference>
<name>A0ACB8Z704_ARCLA</name>
<proteinExistence type="predicted"/>
<reference evidence="2" key="1">
    <citation type="journal article" date="2022" name="Mol. Ecol. Resour.">
        <title>The genomes of chicory, endive, great burdock and yacon provide insights into Asteraceae palaeo-polyploidization history and plant inulin production.</title>
        <authorList>
            <person name="Fan W."/>
            <person name="Wang S."/>
            <person name="Wang H."/>
            <person name="Wang A."/>
            <person name="Jiang F."/>
            <person name="Liu H."/>
            <person name="Zhao H."/>
            <person name="Xu D."/>
            <person name="Zhang Y."/>
        </authorList>
    </citation>
    <scope>NUCLEOTIDE SEQUENCE [LARGE SCALE GENOMIC DNA]</scope>
    <source>
        <strain evidence="2">cv. Niubang</strain>
    </source>
</reference>